<dbReference type="GO" id="GO:0004657">
    <property type="term" value="F:proline dehydrogenase activity"/>
    <property type="evidence" value="ECO:0007669"/>
    <property type="project" value="UniProtKB-EC"/>
</dbReference>
<feature type="binding site" evidence="9">
    <location>
        <position position="292"/>
    </location>
    <ligand>
        <name>substrate</name>
    </ligand>
</feature>
<feature type="domain" description="Proline dehydrogenase" evidence="11">
    <location>
        <begin position="43"/>
        <end position="304"/>
    </location>
</feature>
<dbReference type="InterPro" id="IPR008219">
    <property type="entry name" value="PRODH_bac_arc"/>
</dbReference>
<proteinExistence type="predicted"/>
<comment type="cofactor">
    <cofactor evidence="10">
        <name>FAD</name>
        <dbReference type="ChEBI" id="CHEBI:57692"/>
    </cofactor>
    <text evidence="10">Binds 1 FAD per subunit.</text>
</comment>
<sequence length="310" mass="35788">MLRHLLLGLSRSDRARALVLKLPLSRRAARRFVAGETLGEAIDVVQRLNEHGILATLDHLGENTHTREEAIGAAREYLHILDAIHKDELGSHASLKLTQMGLDLGDELCLENLTMILERAKRYGNFVRIDMESSAHTERTIQLYERLRDAGYAANMGIVLQAYLHRSRRDIERLITLGGNVRLCKGAYAEPPAVAFSSKQDVDRNYVELLKLLWSSPALESSVYTAVATHDERILQWARRFTQTNQIPKDRFEFQMLYGIRRDLQDSLARDGYRVRVYVSYGQEWYPYFMRRLAERPANVLFLARHLLRR</sequence>
<evidence type="ECO:0000256" key="7">
    <source>
        <dbReference type="ARBA" id="ARBA00023062"/>
    </source>
</evidence>
<comment type="caution">
    <text evidence="12">The sequence shown here is derived from an EMBL/GenBank/DDBJ whole genome shotgun (WGS) entry which is preliminary data.</text>
</comment>
<feature type="binding site" evidence="10">
    <location>
        <position position="131"/>
    </location>
    <ligand>
        <name>FAD</name>
        <dbReference type="ChEBI" id="CHEBI:57692"/>
    </ligand>
</feature>
<evidence type="ECO:0000256" key="9">
    <source>
        <dbReference type="PIRSR" id="PIRSR000196-1"/>
    </source>
</evidence>
<evidence type="ECO:0000256" key="6">
    <source>
        <dbReference type="ARBA" id="ARBA00023002"/>
    </source>
</evidence>
<protein>
    <recommendedName>
        <fullName evidence="2">proline dehydrogenase</fullName>
        <ecNumber evidence="2">1.5.5.2</ecNumber>
    </recommendedName>
</protein>
<organism evidence="12 13">
    <name type="scientific">Fraserbacteria sp. (strain RBG_16_55_9)</name>
    <dbReference type="NCBI Taxonomy" id="1817864"/>
    <lineage>
        <taxon>Bacteria</taxon>
        <taxon>Candidatus Fraseribacteriota</taxon>
    </lineage>
</organism>
<evidence type="ECO:0000256" key="2">
    <source>
        <dbReference type="ARBA" id="ARBA00012695"/>
    </source>
</evidence>
<name>A0A1F5UUF5_FRAXR</name>
<dbReference type="UniPathway" id="UPA00261">
    <property type="reaction ID" value="UER00373"/>
</dbReference>
<evidence type="ECO:0000256" key="3">
    <source>
        <dbReference type="ARBA" id="ARBA00022630"/>
    </source>
</evidence>
<dbReference type="InterPro" id="IPR015659">
    <property type="entry name" value="Proline_oxidase"/>
</dbReference>
<comment type="pathway">
    <text evidence="1">Amino-acid degradation; L-proline degradation into L-glutamate; L-glutamate from L-proline: step 1/2.</text>
</comment>
<dbReference type="Pfam" id="PF01619">
    <property type="entry name" value="Pro_dh"/>
    <property type="match status" value="1"/>
</dbReference>
<feature type="binding site" evidence="10">
    <location>
        <begin position="185"/>
        <end position="187"/>
    </location>
    <ligand>
        <name>FAD</name>
        <dbReference type="ChEBI" id="CHEBI:57692"/>
    </ligand>
</feature>
<dbReference type="PANTHER" id="PTHR13914">
    <property type="entry name" value="PROLINE OXIDASE"/>
    <property type="match status" value="1"/>
</dbReference>
<feature type="binding site" evidence="10">
    <location>
        <position position="161"/>
    </location>
    <ligand>
        <name>FAD</name>
        <dbReference type="ChEBI" id="CHEBI:57692"/>
    </ligand>
</feature>
<dbReference type="GO" id="GO:0000166">
    <property type="term" value="F:nucleotide binding"/>
    <property type="evidence" value="ECO:0007669"/>
    <property type="project" value="UniProtKB-KW"/>
</dbReference>
<keyword evidence="3" id="KW-0285">Flavoprotein</keyword>
<dbReference type="EC" id="1.5.5.2" evidence="2"/>
<dbReference type="Gene3D" id="3.20.20.220">
    <property type="match status" value="1"/>
</dbReference>
<dbReference type="SUPFAM" id="SSF51730">
    <property type="entry name" value="FAD-linked oxidoreductase"/>
    <property type="match status" value="1"/>
</dbReference>
<dbReference type="PIRSF" id="PIRSF000196">
    <property type="entry name" value="Pro_dehydrog"/>
    <property type="match status" value="1"/>
</dbReference>
<dbReference type="InterPro" id="IPR029041">
    <property type="entry name" value="FAD-linked_oxidoreductase-like"/>
</dbReference>
<gene>
    <name evidence="12" type="ORF">A2Z21_09010</name>
</gene>
<evidence type="ECO:0000259" key="11">
    <source>
        <dbReference type="Pfam" id="PF01619"/>
    </source>
</evidence>
<evidence type="ECO:0000256" key="4">
    <source>
        <dbReference type="ARBA" id="ARBA00022741"/>
    </source>
</evidence>
<comment type="catalytic activity">
    <reaction evidence="8">
        <text>L-proline + a quinone = (S)-1-pyrroline-5-carboxylate + a quinol + H(+)</text>
        <dbReference type="Rhea" id="RHEA:23784"/>
        <dbReference type="ChEBI" id="CHEBI:15378"/>
        <dbReference type="ChEBI" id="CHEBI:17388"/>
        <dbReference type="ChEBI" id="CHEBI:24646"/>
        <dbReference type="ChEBI" id="CHEBI:60039"/>
        <dbReference type="ChEBI" id="CHEBI:132124"/>
        <dbReference type="EC" id="1.5.5.2"/>
    </reaction>
</comment>
<dbReference type="PANTHER" id="PTHR13914:SF0">
    <property type="entry name" value="PROLINE DEHYDROGENASE 1, MITOCHONDRIAL"/>
    <property type="match status" value="1"/>
</dbReference>
<dbReference type="EMBL" id="MFGX01000072">
    <property type="protein sequence ID" value="OGF54783.1"/>
    <property type="molecule type" value="Genomic_DNA"/>
</dbReference>
<keyword evidence="7" id="KW-0642">Proline metabolism</keyword>
<accession>A0A1F5UUF5</accession>
<reference evidence="12 13" key="1">
    <citation type="journal article" date="2016" name="Nat. Commun.">
        <title>Thousands of microbial genomes shed light on interconnected biogeochemical processes in an aquifer system.</title>
        <authorList>
            <person name="Anantharaman K."/>
            <person name="Brown C.T."/>
            <person name="Hug L.A."/>
            <person name="Sharon I."/>
            <person name="Castelle C.J."/>
            <person name="Probst A.J."/>
            <person name="Thomas B.C."/>
            <person name="Singh A."/>
            <person name="Wilkins M.J."/>
            <person name="Karaoz U."/>
            <person name="Brodie E.L."/>
            <person name="Williams K.H."/>
            <person name="Hubbard S.S."/>
            <person name="Banfield J.F."/>
        </authorList>
    </citation>
    <scope>NUCLEOTIDE SEQUENCE [LARGE SCALE GENOMIC DNA]</scope>
    <source>
        <strain evidence="13">RBG_16_55_9</strain>
    </source>
</reference>
<keyword evidence="4 10" id="KW-0547">Nucleotide-binding</keyword>
<dbReference type="AlphaFoldDB" id="A0A1F5UUF5"/>
<evidence type="ECO:0000256" key="1">
    <source>
        <dbReference type="ARBA" id="ARBA00004739"/>
    </source>
</evidence>
<evidence type="ECO:0000256" key="5">
    <source>
        <dbReference type="ARBA" id="ARBA00022827"/>
    </source>
</evidence>
<feature type="binding site" evidence="10">
    <location>
        <begin position="229"/>
        <end position="230"/>
    </location>
    <ligand>
        <name>FAD</name>
        <dbReference type="ChEBI" id="CHEBI:57692"/>
    </ligand>
</feature>
<evidence type="ECO:0000313" key="13">
    <source>
        <dbReference type="Proteomes" id="UP000179157"/>
    </source>
</evidence>
<dbReference type="InterPro" id="IPR002872">
    <property type="entry name" value="Proline_DH_dom"/>
</dbReference>
<dbReference type="STRING" id="1817864.A2Z21_09010"/>
<keyword evidence="5 10" id="KW-0274">FAD</keyword>
<feature type="binding site" evidence="9">
    <location>
        <position position="96"/>
    </location>
    <ligand>
        <name>substrate</name>
    </ligand>
</feature>
<feature type="binding site" evidence="9">
    <location>
        <position position="291"/>
    </location>
    <ligand>
        <name>substrate</name>
    </ligand>
</feature>
<evidence type="ECO:0000313" key="12">
    <source>
        <dbReference type="EMBL" id="OGF54783.1"/>
    </source>
</evidence>
<feature type="binding site" evidence="10">
    <location>
        <position position="199"/>
    </location>
    <ligand>
        <name>FAD</name>
        <dbReference type="ChEBI" id="CHEBI:57692"/>
    </ligand>
</feature>
<dbReference type="Proteomes" id="UP000179157">
    <property type="component" value="Unassembled WGS sequence"/>
</dbReference>
<keyword evidence="6" id="KW-0560">Oxidoreductase</keyword>
<evidence type="ECO:0000256" key="8">
    <source>
        <dbReference type="ARBA" id="ARBA00048779"/>
    </source>
</evidence>
<evidence type="ECO:0000256" key="10">
    <source>
        <dbReference type="PIRSR" id="PIRSR000196-2"/>
    </source>
</evidence>
<dbReference type="GO" id="GO:0010133">
    <property type="term" value="P:L-proline catabolic process to L-glutamate"/>
    <property type="evidence" value="ECO:0007669"/>
    <property type="project" value="UniProtKB-UniPathway"/>
</dbReference>